<feature type="transmembrane region" description="Helical" evidence="1">
    <location>
        <begin position="242"/>
        <end position="265"/>
    </location>
</feature>
<keyword evidence="1" id="KW-0812">Transmembrane</keyword>
<sequence length="401" mass="40158">MGASSSATVARWSRAFVATGIAFFVAWQVAVLAGYPRSATVALGLYGFVFHVVFGKGYQLIPSYFGRALAVPRAPAVHLPLAMIGTIGAFAAGAGIGSRPLALVGATGWFVGCLVFVASLLWTVRGNLTGRETATGATDAHREGVDRLANAAVPVVLAYLLVGSGLPLAAALGVGPPGLPGNGPSTTHLLAAGAAALLVFAIGVRLLPRLLVADPAPALVAIVLPAGALAPALLAIDFHGGTLFRVGAGLEAIALVGFAITYADLHRQSDRDRAGGRAILAGVGAGALVALLGLLFAFAPAASVPATAFTAHYRLALGGFVGLTIVGVTYHFYPPAIATAPGTGDRTARLSIAVLVTGLGLEVAGLLAPMPPLVGAGRWLSVLGAALYAAVLGAVFHARPG</sequence>
<protein>
    <submittedName>
        <fullName evidence="2">Uncharacterized protein</fullName>
    </submittedName>
</protein>
<feature type="transmembrane region" description="Helical" evidence="1">
    <location>
        <begin position="216"/>
        <end position="236"/>
    </location>
</feature>
<feature type="transmembrane region" description="Helical" evidence="1">
    <location>
        <begin position="186"/>
        <end position="204"/>
    </location>
</feature>
<feature type="transmembrane region" description="Helical" evidence="1">
    <location>
        <begin position="376"/>
        <end position="396"/>
    </location>
</feature>
<dbReference type="Proteomes" id="UP001595898">
    <property type="component" value="Unassembled WGS sequence"/>
</dbReference>
<feature type="transmembrane region" description="Helical" evidence="1">
    <location>
        <begin position="151"/>
        <end position="174"/>
    </location>
</feature>
<feature type="transmembrane region" description="Helical" evidence="1">
    <location>
        <begin position="102"/>
        <end position="122"/>
    </location>
</feature>
<feature type="transmembrane region" description="Helical" evidence="1">
    <location>
        <begin position="76"/>
        <end position="96"/>
    </location>
</feature>
<gene>
    <name evidence="2" type="ORF">ACFO5R_17155</name>
</gene>
<feature type="transmembrane region" description="Helical" evidence="1">
    <location>
        <begin position="277"/>
        <end position="299"/>
    </location>
</feature>
<evidence type="ECO:0000313" key="2">
    <source>
        <dbReference type="EMBL" id="MFC4543657.1"/>
    </source>
</evidence>
<feature type="transmembrane region" description="Helical" evidence="1">
    <location>
        <begin position="12"/>
        <end position="33"/>
    </location>
</feature>
<keyword evidence="1" id="KW-0472">Membrane</keyword>
<keyword evidence="1" id="KW-1133">Transmembrane helix</keyword>
<evidence type="ECO:0000313" key="3">
    <source>
        <dbReference type="Proteomes" id="UP001595898"/>
    </source>
</evidence>
<proteinExistence type="predicted"/>
<dbReference type="RefSeq" id="WP_250138571.1">
    <property type="nucleotide sequence ID" value="NZ_JALIQP010000001.1"/>
</dbReference>
<feature type="transmembrane region" description="Helical" evidence="1">
    <location>
        <begin position="311"/>
        <end position="330"/>
    </location>
</feature>
<reference evidence="2 3" key="1">
    <citation type="journal article" date="2019" name="Int. J. Syst. Evol. Microbiol.">
        <title>The Global Catalogue of Microorganisms (GCM) 10K type strain sequencing project: providing services to taxonomists for standard genome sequencing and annotation.</title>
        <authorList>
            <consortium name="The Broad Institute Genomics Platform"/>
            <consortium name="The Broad Institute Genome Sequencing Center for Infectious Disease"/>
            <person name="Wu L."/>
            <person name="Ma J."/>
        </authorList>
    </citation>
    <scope>NUCLEOTIDE SEQUENCE [LARGE SCALE GENOMIC DNA]</scope>
    <source>
        <strain evidence="2 3">WLHS5</strain>
    </source>
</reference>
<organism evidence="2 3">
    <name type="scientific">Halosolutus amylolyticus</name>
    <dbReference type="NCBI Taxonomy" id="2932267"/>
    <lineage>
        <taxon>Archaea</taxon>
        <taxon>Methanobacteriati</taxon>
        <taxon>Methanobacteriota</taxon>
        <taxon>Stenosarchaea group</taxon>
        <taxon>Halobacteria</taxon>
        <taxon>Halobacteriales</taxon>
        <taxon>Natrialbaceae</taxon>
        <taxon>Halosolutus</taxon>
    </lineage>
</organism>
<dbReference type="EMBL" id="JBHSFA010000009">
    <property type="protein sequence ID" value="MFC4543657.1"/>
    <property type="molecule type" value="Genomic_DNA"/>
</dbReference>
<feature type="transmembrane region" description="Helical" evidence="1">
    <location>
        <begin position="39"/>
        <end position="55"/>
    </location>
</feature>
<feature type="transmembrane region" description="Helical" evidence="1">
    <location>
        <begin position="350"/>
        <end position="370"/>
    </location>
</feature>
<comment type="caution">
    <text evidence="2">The sequence shown here is derived from an EMBL/GenBank/DDBJ whole genome shotgun (WGS) entry which is preliminary data.</text>
</comment>
<keyword evidence="3" id="KW-1185">Reference proteome</keyword>
<evidence type="ECO:0000256" key="1">
    <source>
        <dbReference type="SAM" id="Phobius"/>
    </source>
</evidence>
<dbReference type="AlphaFoldDB" id="A0ABD5PSY7"/>
<name>A0ABD5PSY7_9EURY</name>
<accession>A0ABD5PSY7</accession>